<protein>
    <recommendedName>
        <fullName evidence="4">phosphoglycolate phosphatase</fullName>
        <ecNumber evidence="4">3.1.3.18</ecNumber>
    </recommendedName>
</protein>
<dbReference type="PANTHER" id="PTHR43434:SF1">
    <property type="entry name" value="PHOSPHOGLYCOLATE PHOSPHATASE"/>
    <property type="match status" value="1"/>
</dbReference>
<organism evidence="5 6">
    <name type="scientific">Pseudovibrio ascidiaceicola</name>
    <dbReference type="NCBI Taxonomy" id="285279"/>
    <lineage>
        <taxon>Bacteria</taxon>
        <taxon>Pseudomonadati</taxon>
        <taxon>Pseudomonadota</taxon>
        <taxon>Alphaproteobacteria</taxon>
        <taxon>Hyphomicrobiales</taxon>
        <taxon>Stappiaceae</taxon>
        <taxon>Pseudovibrio</taxon>
    </lineage>
</organism>
<dbReference type="SUPFAM" id="SSF56784">
    <property type="entry name" value="HAD-like"/>
    <property type="match status" value="1"/>
</dbReference>
<dbReference type="InterPro" id="IPR023198">
    <property type="entry name" value="PGP-like_dom2"/>
</dbReference>
<gene>
    <name evidence="5" type="ORF">SAMN04488518_101405</name>
</gene>
<evidence type="ECO:0000313" key="5">
    <source>
        <dbReference type="EMBL" id="SFJ94919.1"/>
    </source>
</evidence>
<dbReference type="PANTHER" id="PTHR43434">
    <property type="entry name" value="PHOSPHOGLYCOLATE PHOSPHATASE"/>
    <property type="match status" value="1"/>
</dbReference>
<dbReference type="Pfam" id="PF13419">
    <property type="entry name" value="HAD_2"/>
    <property type="match status" value="1"/>
</dbReference>
<evidence type="ECO:0000256" key="2">
    <source>
        <dbReference type="ARBA" id="ARBA00004818"/>
    </source>
</evidence>
<accession>A0A1I3VIM3</accession>
<dbReference type="InterPro" id="IPR050155">
    <property type="entry name" value="HAD-like_hydrolase_sf"/>
</dbReference>
<dbReference type="Gene3D" id="3.40.50.1000">
    <property type="entry name" value="HAD superfamily/HAD-like"/>
    <property type="match status" value="1"/>
</dbReference>
<dbReference type="EC" id="3.1.3.18" evidence="4"/>
<dbReference type="InterPro" id="IPR006439">
    <property type="entry name" value="HAD-SF_hydro_IA"/>
</dbReference>
<sequence length="212" mass="23852">MNIQNVIFDWDGTLARTLDVWLDGYQRALELRNFTFQPKEIVAEFFHDHHKVPDKHPHIGFPEIAEETRHYVLQALQKVELYEGAIKTLSTLKDERVPTSLVSSSSRSLLTSGTQVHGLSDFFQTTVAGDDGYGHKPGTRPFEEVLDRMGANASSTLVIGDSHVDIMAGKALGCRTCLFAPVSNNLFHNFDYLRSMNADHEIEHLPDLLECI</sequence>
<name>A0A1I3VIM3_9HYPH</name>
<comment type="catalytic activity">
    <reaction evidence="1">
        <text>2-phosphoglycolate + H2O = glycolate + phosphate</text>
        <dbReference type="Rhea" id="RHEA:14369"/>
        <dbReference type="ChEBI" id="CHEBI:15377"/>
        <dbReference type="ChEBI" id="CHEBI:29805"/>
        <dbReference type="ChEBI" id="CHEBI:43474"/>
        <dbReference type="ChEBI" id="CHEBI:58033"/>
        <dbReference type="EC" id="3.1.3.18"/>
    </reaction>
</comment>
<comment type="caution">
    <text evidence="5">The sequence shown here is derived from an EMBL/GenBank/DDBJ whole genome shotgun (WGS) entry which is preliminary data.</text>
</comment>
<reference evidence="5 6" key="1">
    <citation type="submission" date="2016-10" db="EMBL/GenBank/DDBJ databases">
        <authorList>
            <person name="Varghese N."/>
            <person name="Submissions S."/>
        </authorList>
    </citation>
    <scope>NUCLEOTIDE SEQUENCE [LARGE SCALE GENOMIC DNA]</scope>
    <source>
        <strain evidence="5 6">DSM 16392</strain>
    </source>
</reference>
<dbReference type="InterPro" id="IPR041492">
    <property type="entry name" value="HAD_2"/>
</dbReference>
<dbReference type="InterPro" id="IPR036412">
    <property type="entry name" value="HAD-like_sf"/>
</dbReference>
<dbReference type="NCBIfam" id="TIGR01549">
    <property type="entry name" value="HAD-SF-IA-v1"/>
    <property type="match status" value="1"/>
</dbReference>
<evidence type="ECO:0000256" key="4">
    <source>
        <dbReference type="ARBA" id="ARBA00013078"/>
    </source>
</evidence>
<keyword evidence="6" id="KW-1185">Reference proteome</keyword>
<dbReference type="RefSeq" id="WP_093516346.1">
    <property type="nucleotide sequence ID" value="NZ_FOSK01000001.1"/>
</dbReference>
<dbReference type="EMBL" id="FOSK01000001">
    <property type="protein sequence ID" value="SFJ94919.1"/>
    <property type="molecule type" value="Genomic_DNA"/>
</dbReference>
<dbReference type="Proteomes" id="UP000199598">
    <property type="component" value="Unassembled WGS sequence"/>
</dbReference>
<comment type="similarity">
    <text evidence="3">Belongs to the HAD-like hydrolase superfamily. CbbY/CbbZ/Gph/YieH family.</text>
</comment>
<evidence type="ECO:0000313" key="6">
    <source>
        <dbReference type="Proteomes" id="UP000199598"/>
    </source>
</evidence>
<dbReference type="SFLD" id="SFLDS00003">
    <property type="entry name" value="Haloacid_Dehalogenase"/>
    <property type="match status" value="1"/>
</dbReference>
<proteinExistence type="inferred from homology"/>
<evidence type="ECO:0000256" key="3">
    <source>
        <dbReference type="ARBA" id="ARBA00006171"/>
    </source>
</evidence>
<evidence type="ECO:0000256" key="1">
    <source>
        <dbReference type="ARBA" id="ARBA00000830"/>
    </source>
</evidence>
<comment type="pathway">
    <text evidence="2">Organic acid metabolism; glycolate biosynthesis; glycolate from 2-phosphoglycolate: step 1/1.</text>
</comment>
<dbReference type="SFLD" id="SFLDG01129">
    <property type="entry name" value="C1.5:_HAD__Beta-PGM__Phosphata"/>
    <property type="match status" value="1"/>
</dbReference>
<dbReference type="InterPro" id="IPR023214">
    <property type="entry name" value="HAD_sf"/>
</dbReference>
<dbReference type="Gene3D" id="1.10.150.240">
    <property type="entry name" value="Putative phosphatase, domain 2"/>
    <property type="match status" value="1"/>
</dbReference>